<dbReference type="InterPro" id="IPR008253">
    <property type="entry name" value="Marvel"/>
</dbReference>
<dbReference type="RefSeq" id="XP_002544181.1">
    <property type="nucleotide sequence ID" value="XM_002544135.1"/>
</dbReference>
<evidence type="ECO:0000256" key="4">
    <source>
        <dbReference type="ARBA" id="ARBA00023136"/>
    </source>
</evidence>
<dbReference type="Pfam" id="PF01284">
    <property type="entry name" value="MARVEL"/>
    <property type="match status" value="1"/>
</dbReference>
<evidence type="ECO:0000256" key="3">
    <source>
        <dbReference type="ARBA" id="ARBA00022989"/>
    </source>
</evidence>
<dbReference type="OrthoDB" id="4074965at2759"/>
<accession>C4JLJ0</accession>
<dbReference type="eggNOG" id="ENOG502SSGF">
    <property type="taxonomic scope" value="Eukaryota"/>
</dbReference>
<sequence>MPILSRVLSVILRVGEIGFGAVVAGIIGSYLHSFDKVDAWPEARWIYTEVVAGISILLALLWLLPFSSGFFMWPIDLLLSFAWFAAFGLLVDALEDVNCGGVFEWGRITDGGSCARWKASQAFSFLSAIFWLASALLGIWFSFRVRDRHTRPIAGDAVYGRRRRWYGRHRV</sequence>
<evidence type="ECO:0000313" key="7">
    <source>
        <dbReference type="EMBL" id="EEP78852.1"/>
    </source>
</evidence>
<dbReference type="EMBL" id="CH476616">
    <property type="protein sequence ID" value="EEP78852.1"/>
    <property type="molecule type" value="Genomic_DNA"/>
</dbReference>
<name>C4JLJ0_UNCRE</name>
<keyword evidence="8" id="KW-1185">Reference proteome</keyword>
<gene>
    <name evidence="7" type="ORF">UREG_03698</name>
</gene>
<feature type="domain" description="MARVEL" evidence="6">
    <location>
        <begin position="8"/>
        <end position="137"/>
    </location>
</feature>
<evidence type="ECO:0000259" key="6">
    <source>
        <dbReference type="Pfam" id="PF01284"/>
    </source>
</evidence>
<organism evidence="7 8">
    <name type="scientific">Uncinocarpus reesii (strain UAMH 1704)</name>
    <dbReference type="NCBI Taxonomy" id="336963"/>
    <lineage>
        <taxon>Eukaryota</taxon>
        <taxon>Fungi</taxon>
        <taxon>Dikarya</taxon>
        <taxon>Ascomycota</taxon>
        <taxon>Pezizomycotina</taxon>
        <taxon>Eurotiomycetes</taxon>
        <taxon>Eurotiomycetidae</taxon>
        <taxon>Onygenales</taxon>
        <taxon>Onygenaceae</taxon>
        <taxon>Uncinocarpus</taxon>
    </lineage>
</organism>
<dbReference type="AlphaFoldDB" id="C4JLJ0"/>
<evidence type="ECO:0000256" key="5">
    <source>
        <dbReference type="SAM" id="Phobius"/>
    </source>
</evidence>
<dbReference type="InParanoid" id="C4JLJ0"/>
<feature type="transmembrane region" description="Helical" evidence="5">
    <location>
        <begin position="12"/>
        <end position="33"/>
    </location>
</feature>
<feature type="transmembrane region" description="Helical" evidence="5">
    <location>
        <begin position="122"/>
        <end position="143"/>
    </location>
</feature>
<comment type="subcellular location">
    <subcellularLocation>
        <location evidence="1">Membrane</location>
        <topology evidence="1">Multi-pass membrane protein</topology>
    </subcellularLocation>
</comment>
<dbReference type="Proteomes" id="UP000002058">
    <property type="component" value="Unassembled WGS sequence"/>
</dbReference>
<dbReference type="GO" id="GO:0016020">
    <property type="term" value="C:membrane"/>
    <property type="evidence" value="ECO:0007669"/>
    <property type="project" value="UniProtKB-SubCell"/>
</dbReference>
<reference evidence="8" key="1">
    <citation type="journal article" date="2009" name="Genome Res.">
        <title>Comparative genomic analyses of the human fungal pathogens Coccidioides and their relatives.</title>
        <authorList>
            <person name="Sharpton T.J."/>
            <person name="Stajich J.E."/>
            <person name="Rounsley S.D."/>
            <person name="Gardner M.J."/>
            <person name="Wortman J.R."/>
            <person name="Jordar V.S."/>
            <person name="Maiti R."/>
            <person name="Kodira C.D."/>
            <person name="Neafsey D.E."/>
            <person name="Zeng Q."/>
            <person name="Hung C.-Y."/>
            <person name="McMahan C."/>
            <person name="Muszewska A."/>
            <person name="Grynberg M."/>
            <person name="Mandel M.A."/>
            <person name="Kellner E.M."/>
            <person name="Barker B.M."/>
            <person name="Galgiani J.N."/>
            <person name="Orbach M.J."/>
            <person name="Kirkland T.N."/>
            <person name="Cole G.T."/>
            <person name="Henn M.R."/>
            <person name="Birren B.W."/>
            <person name="Taylor J.W."/>
        </authorList>
    </citation>
    <scope>NUCLEOTIDE SEQUENCE [LARGE SCALE GENOMIC DNA]</scope>
    <source>
        <strain evidence="8">UAMH 1704</strain>
    </source>
</reference>
<dbReference type="KEGG" id="ure:UREG_03698"/>
<feature type="transmembrane region" description="Helical" evidence="5">
    <location>
        <begin position="71"/>
        <end position="91"/>
    </location>
</feature>
<keyword evidence="3 5" id="KW-1133">Transmembrane helix</keyword>
<feature type="transmembrane region" description="Helical" evidence="5">
    <location>
        <begin position="45"/>
        <end position="64"/>
    </location>
</feature>
<dbReference type="OMA" id="NCGSIWH"/>
<dbReference type="GeneID" id="8439561"/>
<dbReference type="STRING" id="336963.C4JLJ0"/>
<dbReference type="VEuPathDB" id="FungiDB:UREG_03698"/>
<dbReference type="PANTHER" id="PTHR39608">
    <property type="entry name" value="INTEGRAL MEMBRANE PROTEIN (AFU_ORTHOLOGUE AFUA_5G08640)"/>
    <property type="match status" value="1"/>
</dbReference>
<dbReference type="HOGENOM" id="CLU_079951_2_0_1"/>
<evidence type="ECO:0000256" key="2">
    <source>
        <dbReference type="ARBA" id="ARBA00022692"/>
    </source>
</evidence>
<evidence type="ECO:0000256" key="1">
    <source>
        <dbReference type="ARBA" id="ARBA00004141"/>
    </source>
</evidence>
<dbReference type="PANTHER" id="PTHR39608:SF1">
    <property type="entry name" value="INTEGRAL MEMBRANE PROTEIN (AFU_ORTHOLOGUE AFUA_5G08640)"/>
    <property type="match status" value="1"/>
</dbReference>
<keyword evidence="2 5" id="KW-0812">Transmembrane</keyword>
<evidence type="ECO:0000313" key="8">
    <source>
        <dbReference type="Proteomes" id="UP000002058"/>
    </source>
</evidence>
<keyword evidence="4 5" id="KW-0472">Membrane</keyword>
<protein>
    <recommendedName>
        <fullName evidence="6">MARVEL domain-containing protein</fullName>
    </recommendedName>
</protein>
<proteinExistence type="predicted"/>